<evidence type="ECO:0000256" key="2">
    <source>
        <dbReference type="ARBA" id="ARBA00023125"/>
    </source>
</evidence>
<dbReference type="CDD" id="cd07377">
    <property type="entry name" value="WHTH_GntR"/>
    <property type="match status" value="1"/>
</dbReference>
<dbReference type="Gene3D" id="1.10.10.10">
    <property type="entry name" value="Winged helix-like DNA-binding domain superfamily/Winged helix DNA-binding domain"/>
    <property type="match status" value="1"/>
</dbReference>
<dbReference type="GO" id="GO:0003700">
    <property type="term" value="F:DNA-binding transcription factor activity"/>
    <property type="evidence" value="ECO:0007669"/>
    <property type="project" value="InterPro"/>
</dbReference>
<dbReference type="InterPro" id="IPR036388">
    <property type="entry name" value="WH-like_DNA-bd_sf"/>
</dbReference>
<keyword evidence="3" id="KW-0804">Transcription</keyword>
<dbReference type="RefSeq" id="WP_095313988.1">
    <property type="nucleotide sequence ID" value="NZ_BORC01000005.1"/>
</dbReference>
<dbReference type="FunFam" id="1.10.10.10:FF:000079">
    <property type="entry name" value="GntR family transcriptional regulator"/>
    <property type="match status" value="1"/>
</dbReference>
<protein>
    <submittedName>
        <fullName evidence="5">Phosphonate metabolism transcriptional regulator PhnF</fullName>
    </submittedName>
</protein>
<sequence>MINKQSHIPIYYQLEEEIKSMIHTKQLKAGDLLPSEREYAEKYAISRMTVRQAINNLVKEGLVYREKGKGTFVADKKFEQDLSGLTSFSEDMRNRGLSPSNKLISFDFIKADEQLASTLSISPTDLVCKIKRIRLADNEPVALETIYTPKTIVGEMNYQEFSHSFYDYLEKKLHFKIGFGYQTIEASLASDEEATHLKIKKDSPVLVMERTSFLQNEEQTPIEFVTSTYRADKYKFKMKMKRD</sequence>
<gene>
    <name evidence="5" type="ORF">J27TS8_32530</name>
</gene>
<dbReference type="Pfam" id="PF07702">
    <property type="entry name" value="UTRA"/>
    <property type="match status" value="1"/>
</dbReference>
<dbReference type="PROSITE" id="PS50949">
    <property type="entry name" value="HTH_GNTR"/>
    <property type="match status" value="1"/>
</dbReference>
<evidence type="ECO:0000259" key="4">
    <source>
        <dbReference type="PROSITE" id="PS50949"/>
    </source>
</evidence>
<dbReference type="SMART" id="SM00345">
    <property type="entry name" value="HTH_GNTR"/>
    <property type="match status" value="1"/>
</dbReference>
<dbReference type="GO" id="GO:0003677">
    <property type="term" value="F:DNA binding"/>
    <property type="evidence" value="ECO:0007669"/>
    <property type="project" value="UniProtKB-KW"/>
</dbReference>
<keyword evidence="2" id="KW-0238">DNA-binding</keyword>
<proteinExistence type="predicted"/>
<accession>A0A920BUI0</accession>
<dbReference type="InterPro" id="IPR036390">
    <property type="entry name" value="WH_DNA-bd_sf"/>
</dbReference>
<keyword evidence="1" id="KW-0805">Transcription regulation</keyword>
<organism evidence="5 6">
    <name type="scientific">Robertmurraya siralis</name>
    <dbReference type="NCBI Taxonomy" id="77777"/>
    <lineage>
        <taxon>Bacteria</taxon>
        <taxon>Bacillati</taxon>
        <taxon>Bacillota</taxon>
        <taxon>Bacilli</taxon>
        <taxon>Bacillales</taxon>
        <taxon>Bacillaceae</taxon>
        <taxon>Robertmurraya</taxon>
    </lineage>
</organism>
<dbReference type="SUPFAM" id="SSF46785">
    <property type="entry name" value="Winged helix' DNA-binding domain"/>
    <property type="match status" value="1"/>
</dbReference>
<dbReference type="Pfam" id="PF00392">
    <property type="entry name" value="GntR"/>
    <property type="match status" value="1"/>
</dbReference>
<dbReference type="SUPFAM" id="SSF64288">
    <property type="entry name" value="Chorismate lyase-like"/>
    <property type="match status" value="1"/>
</dbReference>
<dbReference type="GO" id="GO:0045892">
    <property type="term" value="P:negative regulation of DNA-templated transcription"/>
    <property type="evidence" value="ECO:0007669"/>
    <property type="project" value="TreeGrafter"/>
</dbReference>
<dbReference type="EMBL" id="BORC01000005">
    <property type="protein sequence ID" value="GIN63260.1"/>
    <property type="molecule type" value="Genomic_DNA"/>
</dbReference>
<dbReference type="PANTHER" id="PTHR44846:SF1">
    <property type="entry name" value="MANNOSYL-D-GLYCERATE TRANSPORT_METABOLISM SYSTEM REPRESSOR MNGR-RELATED"/>
    <property type="match status" value="1"/>
</dbReference>
<comment type="caution">
    <text evidence="5">The sequence shown here is derived from an EMBL/GenBank/DDBJ whole genome shotgun (WGS) entry which is preliminary data.</text>
</comment>
<dbReference type="InterPro" id="IPR000524">
    <property type="entry name" value="Tscrpt_reg_HTH_GntR"/>
</dbReference>
<evidence type="ECO:0000313" key="5">
    <source>
        <dbReference type="EMBL" id="GIN63260.1"/>
    </source>
</evidence>
<reference evidence="5" key="1">
    <citation type="submission" date="2021-03" db="EMBL/GenBank/DDBJ databases">
        <title>Antimicrobial resistance genes in bacteria isolated from Japanese honey, and their potential for conferring macrolide and lincosamide resistance in the American foulbrood pathogen Paenibacillus larvae.</title>
        <authorList>
            <person name="Okamoto M."/>
            <person name="Kumagai M."/>
            <person name="Kanamori H."/>
            <person name="Takamatsu D."/>
        </authorList>
    </citation>
    <scope>NUCLEOTIDE SEQUENCE</scope>
    <source>
        <strain evidence="5">J27TS8</strain>
    </source>
</reference>
<dbReference type="SMART" id="SM00866">
    <property type="entry name" value="UTRA"/>
    <property type="match status" value="1"/>
</dbReference>
<dbReference type="InterPro" id="IPR011663">
    <property type="entry name" value="UTRA"/>
</dbReference>
<evidence type="ECO:0000256" key="1">
    <source>
        <dbReference type="ARBA" id="ARBA00023015"/>
    </source>
</evidence>
<name>A0A920BUI0_9BACI</name>
<evidence type="ECO:0000256" key="3">
    <source>
        <dbReference type="ARBA" id="ARBA00023163"/>
    </source>
</evidence>
<evidence type="ECO:0000313" key="6">
    <source>
        <dbReference type="Proteomes" id="UP000682111"/>
    </source>
</evidence>
<feature type="domain" description="HTH gntR-type" evidence="4">
    <location>
        <begin position="8"/>
        <end position="76"/>
    </location>
</feature>
<dbReference type="Gene3D" id="3.40.1410.10">
    <property type="entry name" value="Chorismate lyase-like"/>
    <property type="match status" value="1"/>
</dbReference>
<keyword evidence="6" id="KW-1185">Reference proteome</keyword>
<dbReference type="AlphaFoldDB" id="A0A920BUI0"/>
<dbReference type="InterPro" id="IPR028978">
    <property type="entry name" value="Chorismate_lyase_/UTRA_dom_sf"/>
</dbReference>
<dbReference type="PANTHER" id="PTHR44846">
    <property type="entry name" value="MANNOSYL-D-GLYCERATE TRANSPORT/METABOLISM SYSTEM REPRESSOR MNGR-RELATED"/>
    <property type="match status" value="1"/>
</dbReference>
<dbReference type="InterPro" id="IPR050679">
    <property type="entry name" value="Bact_HTH_transcr_reg"/>
</dbReference>
<dbReference type="PRINTS" id="PR00035">
    <property type="entry name" value="HTHGNTR"/>
</dbReference>
<dbReference type="Proteomes" id="UP000682111">
    <property type="component" value="Unassembled WGS sequence"/>
</dbReference>
<dbReference type="OrthoDB" id="9815017at2"/>